<gene>
    <name evidence="2" type="ORF">CC1G_05641</name>
</gene>
<feature type="compositionally biased region" description="Low complexity" evidence="1">
    <location>
        <begin position="63"/>
        <end position="78"/>
    </location>
</feature>
<dbReference type="VEuPathDB" id="FungiDB:CC1G_05641"/>
<feature type="region of interest" description="Disordered" evidence="1">
    <location>
        <begin position="283"/>
        <end position="309"/>
    </location>
</feature>
<dbReference type="AlphaFoldDB" id="A8P1R6"/>
<dbReference type="Proteomes" id="UP000001861">
    <property type="component" value="Unassembled WGS sequence"/>
</dbReference>
<feature type="compositionally biased region" description="Basic residues" evidence="1">
    <location>
        <begin position="504"/>
        <end position="519"/>
    </location>
</feature>
<feature type="compositionally biased region" description="Basic and acidic residues" evidence="1">
    <location>
        <begin position="491"/>
        <end position="503"/>
    </location>
</feature>
<feature type="compositionally biased region" description="Low complexity" evidence="1">
    <location>
        <begin position="299"/>
        <end position="309"/>
    </location>
</feature>
<feature type="compositionally biased region" description="Polar residues" evidence="1">
    <location>
        <begin position="50"/>
        <end position="62"/>
    </location>
</feature>
<dbReference type="GeneID" id="6014729"/>
<evidence type="ECO:0000256" key="1">
    <source>
        <dbReference type="SAM" id="MobiDB-lite"/>
    </source>
</evidence>
<feature type="compositionally biased region" description="Basic and acidic residues" evidence="1">
    <location>
        <begin position="91"/>
        <end position="100"/>
    </location>
</feature>
<keyword evidence="3" id="KW-1185">Reference proteome</keyword>
<organism evidence="2 3">
    <name type="scientific">Coprinopsis cinerea (strain Okayama-7 / 130 / ATCC MYA-4618 / FGSC 9003)</name>
    <name type="common">Inky cap fungus</name>
    <name type="synonym">Hormographiella aspergillata</name>
    <dbReference type="NCBI Taxonomy" id="240176"/>
    <lineage>
        <taxon>Eukaryota</taxon>
        <taxon>Fungi</taxon>
        <taxon>Dikarya</taxon>
        <taxon>Basidiomycota</taxon>
        <taxon>Agaricomycotina</taxon>
        <taxon>Agaricomycetes</taxon>
        <taxon>Agaricomycetidae</taxon>
        <taxon>Agaricales</taxon>
        <taxon>Agaricineae</taxon>
        <taxon>Psathyrellaceae</taxon>
        <taxon>Coprinopsis</taxon>
    </lineage>
</organism>
<evidence type="ECO:0000313" key="3">
    <source>
        <dbReference type="Proteomes" id="UP000001861"/>
    </source>
</evidence>
<dbReference type="RefSeq" id="XP_001838160.2">
    <property type="nucleotide sequence ID" value="XM_001838108.2"/>
</dbReference>
<comment type="caution">
    <text evidence="2">The sequence shown here is derived from an EMBL/GenBank/DDBJ whole genome shotgun (WGS) entry which is preliminary data.</text>
</comment>
<reference evidence="2 3" key="1">
    <citation type="journal article" date="2010" name="Proc. Natl. Acad. Sci. U.S.A.">
        <title>Insights into evolution of multicellular fungi from the assembled chromosomes of the mushroom Coprinopsis cinerea (Coprinus cinereus).</title>
        <authorList>
            <person name="Stajich J.E."/>
            <person name="Wilke S.K."/>
            <person name="Ahren D."/>
            <person name="Au C.H."/>
            <person name="Birren B.W."/>
            <person name="Borodovsky M."/>
            <person name="Burns C."/>
            <person name="Canback B."/>
            <person name="Casselton L.A."/>
            <person name="Cheng C.K."/>
            <person name="Deng J."/>
            <person name="Dietrich F.S."/>
            <person name="Fargo D.C."/>
            <person name="Farman M.L."/>
            <person name="Gathman A.C."/>
            <person name="Goldberg J."/>
            <person name="Guigo R."/>
            <person name="Hoegger P.J."/>
            <person name="Hooker J.B."/>
            <person name="Huggins A."/>
            <person name="James T.Y."/>
            <person name="Kamada T."/>
            <person name="Kilaru S."/>
            <person name="Kodira C."/>
            <person name="Kues U."/>
            <person name="Kupfer D."/>
            <person name="Kwan H.S."/>
            <person name="Lomsadze A."/>
            <person name="Li W."/>
            <person name="Lilly W.W."/>
            <person name="Ma L.J."/>
            <person name="Mackey A.J."/>
            <person name="Manning G."/>
            <person name="Martin F."/>
            <person name="Muraguchi H."/>
            <person name="Natvig D.O."/>
            <person name="Palmerini H."/>
            <person name="Ramesh M.A."/>
            <person name="Rehmeyer C.J."/>
            <person name="Roe B.A."/>
            <person name="Shenoy N."/>
            <person name="Stanke M."/>
            <person name="Ter-Hovhannisyan V."/>
            <person name="Tunlid A."/>
            <person name="Velagapudi R."/>
            <person name="Vision T.J."/>
            <person name="Zeng Q."/>
            <person name="Zolan M.E."/>
            <person name="Pukkila P.J."/>
        </authorList>
    </citation>
    <scope>NUCLEOTIDE SEQUENCE [LARGE SCALE GENOMIC DNA]</scope>
    <source>
        <strain evidence="3">Okayama-7 / 130 / ATCC MYA-4618 / FGSC 9003</strain>
    </source>
</reference>
<proteinExistence type="predicted"/>
<evidence type="ECO:0000313" key="2">
    <source>
        <dbReference type="EMBL" id="EAU83737.2"/>
    </source>
</evidence>
<dbReference type="HOGENOM" id="CLU_524789_0_0_1"/>
<dbReference type="KEGG" id="cci:CC1G_05641"/>
<sequence>MSYNNSGLNFHNRYYHFSNDSRNGIQGQLTNAIPFPSIASGSAQVAEPQIPNQSQDGQWNAHQLQATQSYSSSTTAMSKGAAAHPQSDSEDDHRGKRPRLDGLVSTSDRFLNETIASYQYDKPVKTRGENPSRAMKDPGSFRGTKMPCTWNAADPTHAPCEFEDIPGTMWKHIMTEHYDTLRFVTDDGREFTLLPHEKPTQFMNIICLIAHPAKKDDAGLPLVCGLARKMKTMGLTTEQGHVTGQHLIPWLKGAEALREAEASKGEPTPGGSKLLEELPPTLALSNAPTSLPLPDVQDPSPSTNFTPSPTFSDWKTVDHSREVYAVNNVLSLPVENSGSFGSPVNPRSTAVAPLPVEAGEVEGKCSQEKDDAMLQSWAGETADCPVDFDLESYFNSTWQGEDKITGDAKLRAGVVGTDSPPAVNAFSNAATCSEDSEFAWDNASVEGFGFVPFGARRVGSPAAEAIPTCVKPSVLDPSGLLFGVSTSTDSVGEKRGAEVEEPKKKLKAIKNTSRKRKRD</sequence>
<feature type="region of interest" description="Disordered" evidence="1">
    <location>
        <begin position="42"/>
        <end position="106"/>
    </location>
</feature>
<dbReference type="EMBL" id="AACS02000013">
    <property type="protein sequence ID" value="EAU83737.2"/>
    <property type="molecule type" value="Genomic_DNA"/>
</dbReference>
<protein>
    <submittedName>
        <fullName evidence="2">Uncharacterized protein</fullName>
    </submittedName>
</protein>
<feature type="region of interest" description="Disordered" evidence="1">
    <location>
        <begin position="485"/>
        <end position="519"/>
    </location>
</feature>
<dbReference type="InParanoid" id="A8P1R6"/>
<name>A8P1R6_COPC7</name>
<accession>A8P1R6</accession>